<dbReference type="AlphaFoldDB" id="A0A482XT30"/>
<dbReference type="OrthoDB" id="75724at2759"/>
<dbReference type="SMART" id="SM01100">
    <property type="entry name" value="CRAL_TRIO_N"/>
    <property type="match status" value="1"/>
</dbReference>
<dbReference type="SUPFAM" id="SSF52087">
    <property type="entry name" value="CRAL/TRIO domain"/>
    <property type="match status" value="1"/>
</dbReference>
<dbReference type="STRING" id="195883.A0A482XT30"/>
<reference evidence="3 4" key="1">
    <citation type="journal article" date="2017" name="Gigascience">
        <title>Genome sequence of the small brown planthopper, Laodelphax striatellus.</title>
        <authorList>
            <person name="Zhu J."/>
            <person name="Jiang F."/>
            <person name="Wang X."/>
            <person name="Yang P."/>
            <person name="Bao Y."/>
            <person name="Zhao W."/>
            <person name="Wang W."/>
            <person name="Lu H."/>
            <person name="Wang Q."/>
            <person name="Cui N."/>
            <person name="Li J."/>
            <person name="Chen X."/>
            <person name="Luo L."/>
            <person name="Yu J."/>
            <person name="Kang L."/>
            <person name="Cui F."/>
        </authorList>
    </citation>
    <scope>NUCLEOTIDE SEQUENCE [LARGE SCALE GENOMIC DNA]</scope>
    <source>
        <strain evidence="3">Lst14</strain>
    </source>
</reference>
<feature type="region of interest" description="Disordered" evidence="1">
    <location>
        <begin position="1"/>
        <end position="24"/>
    </location>
</feature>
<dbReference type="EMBL" id="QKKF02001335">
    <property type="protein sequence ID" value="RZF48647.1"/>
    <property type="molecule type" value="Genomic_DNA"/>
</dbReference>
<feature type="domain" description="CRAL-TRIO" evidence="2">
    <location>
        <begin position="112"/>
        <end position="275"/>
    </location>
</feature>
<dbReference type="PANTHER" id="PTHR10174">
    <property type="entry name" value="ALPHA-TOCOPHEROL TRANSFER PROTEIN-RELATED"/>
    <property type="match status" value="1"/>
</dbReference>
<sequence length="317" mass="36933">MVDKSNHETEEEDDPERKSSMRYGVTQLSGEWAQKAFRELKETPEAAEKGLAELKKLISKEPNLNAKTDDAFLLRFLRAKKFDVPKSFFTLQRYYQMKYECPELFKVPRPSDKLHILNMQCQSLLQHRDNNGSRVYIFRVEKCDVSQVSVEDVFCTNVMALEMAVREPETQVAGVTAIVDMNGFGLQQHAKFLSPYYAKRTVDVVQETFPLRFKGFHVVNQPFYFDAVYSVLKPFLKEKIRKRIYLHGKDFKSLHNHVNKDILPLEYGGSDPFDNSHFKRSLLNLEDEFSEMEEYGFISLPTKIDEGRDIDKVSQDE</sequence>
<dbReference type="Pfam" id="PF03765">
    <property type="entry name" value="CRAL_TRIO_N"/>
    <property type="match status" value="1"/>
</dbReference>
<dbReference type="Gene3D" id="1.10.8.20">
    <property type="entry name" value="N-terminal domain of phosphatidylinositol transfer protein sec14p"/>
    <property type="match status" value="1"/>
</dbReference>
<dbReference type="SUPFAM" id="SSF46938">
    <property type="entry name" value="CRAL/TRIO N-terminal domain"/>
    <property type="match status" value="1"/>
</dbReference>
<name>A0A482XT30_LAOST</name>
<gene>
    <name evidence="3" type="ORF">LSTR_LSTR010737</name>
</gene>
<organism evidence="3 4">
    <name type="scientific">Laodelphax striatellus</name>
    <name type="common">Small brown planthopper</name>
    <name type="synonym">Delphax striatella</name>
    <dbReference type="NCBI Taxonomy" id="195883"/>
    <lineage>
        <taxon>Eukaryota</taxon>
        <taxon>Metazoa</taxon>
        <taxon>Ecdysozoa</taxon>
        <taxon>Arthropoda</taxon>
        <taxon>Hexapoda</taxon>
        <taxon>Insecta</taxon>
        <taxon>Pterygota</taxon>
        <taxon>Neoptera</taxon>
        <taxon>Paraneoptera</taxon>
        <taxon>Hemiptera</taxon>
        <taxon>Auchenorrhyncha</taxon>
        <taxon>Fulgoroidea</taxon>
        <taxon>Delphacidae</taxon>
        <taxon>Criomorphinae</taxon>
        <taxon>Laodelphax</taxon>
    </lineage>
</organism>
<accession>A0A482XT30</accession>
<dbReference type="PANTHER" id="PTHR10174:SF130">
    <property type="entry name" value="ALPHA-TOCOPHEROL TRANSFER PROTEIN-LIKE"/>
    <property type="match status" value="1"/>
</dbReference>
<comment type="caution">
    <text evidence="3">The sequence shown here is derived from an EMBL/GenBank/DDBJ whole genome shotgun (WGS) entry which is preliminary data.</text>
</comment>
<evidence type="ECO:0000313" key="4">
    <source>
        <dbReference type="Proteomes" id="UP000291343"/>
    </source>
</evidence>
<dbReference type="InterPro" id="IPR011074">
    <property type="entry name" value="CRAL/TRIO_N_dom"/>
</dbReference>
<dbReference type="GO" id="GO:1902936">
    <property type="term" value="F:phosphatidylinositol bisphosphate binding"/>
    <property type="evidence" value="ECO:0007669"/>
    <property type="project" value="TreeGrafter"/>
</dbReference>
<proteinExistence type="predicted"/>
<dbReference type="Proteomes" id="UP000291343">
    <property type="component" value="Unassembled WGS sequence"/>
</dbReference>
<evidence type="ECO:0000256" key="1">
    <source>
        <dbReference type="SAM" id="MobiDB-lite"/>
    </source>
</evidence>
<dbReference type="InterPro" id="IPR001251">
    <property type="entry name" value="CRAL-TRIO_dom"/>
</dbReference>
<dbReference type="Gene3D" id="1.20.5.1200">
    <property type="entry name" value="Alpha-tocopherol transfer"/>
    <property type="match status" value="1"/>
</dbReference>
<dbReference type="InParanoid" id="A0A482XT30"/>
<dbReference type="Pfam" id="PF00650">
    <property type="entry name" value="CRAL_TRIO"/>
    <property type="match status" value="1"/>
</dbReference>
<protein>
    <recommendedName>
        <fullName evidence="2">CRAL-TRIO domain-containing protein</fullName>
    </recommendedName>
</protein>
<dbReference type="SMR" id="A0A482XT30"/>
<dbReference type="PRINTS" id="PR00180">
    <property type="entry name" value="CRETINALDHBP"/>
</dbReference>
<dbReference type="PROSITE" id="PS50191">
    <property type="entry name" value="CRAL_TRIO"/>
    <property type="match status" value="1"/>
</dbReference>
<dbReference type="GO" id="GO:0016020">
    <property type="term" value="C:membrane"/>
    <property type="evidence" value="ECO:0007669"/>
    <property type="project" value="TreeGrafter"/>
</dbReference>
<dbReference type="Gene3D" id="3.40.525.10">
    <property type="entry name" value="CRAL-TRIO lipid binding domain"/>
    <property type="match status" value="1"/>
</dbReference>
<dbReference type="SMART" id="SM00516">
    <property type="entry name" value="SEC14"/>
    <property type="match status" value="1"/>
</dbReference>
<evidence type="ECO:0000259" key="2">
    <source>
        <dbReference type="PROSITE" id="PS50191"/>
    </source>
</evidence>
<evidence type="ECO:0000313" key="3">
    <source>
        <dbReference type="EMBL" id="RZF48647.1"/>
    </source>
</evidence>
<dbReference type="InterPro" id="IPR036273">
    <property type="entry name" value="CRAL/TRIO_N_dom_sf"/>
</dbReference>
<keyword evidence="4" id="KW-1185">Reference proteome</keyword>
<dbReference type="CDD" id="cd00170">
    <property type="entry name" value="SEC14"/>
    <property type="match status" value="1"/>
</dbReference>
<dbReference type="InterPro" id="IPR036865">
    <property type="entry name" value="CRAL-TRIO_dom_sf"/>
</dbReference>